<name>A0A0B7H3S0_9FLAO</name>
<dbReference type="PROSITE" id="PS51257">
    <property type="entry name" value="PROKAR_LIPOPROTEIN"/>
    <property type="match status" value="1"/>
</dbReference>
<proteinExistence type="predicted"/>
<organism evidence="1 2">
    <name type="scientific">Capnocytophaga cynodegmi</name>
    <dbReference type="NCBI Taxonomy" id="28189"/>
    <lineage>
        <taxon>Bacteria</taxon>
        <taxon>Pseudomonadati</taxon>
        <taxon>Bacteroidota</taxon>
        <taxon>Flavobacteriia</taxon>
        <taxon>Flavobacteriales</taxon>
        <taxon>Flavobacteriaceae</taxon>
        <taxon>Capnocytophaga</taxon>
    </lineage>
</organism>
<dbReference type="STRING" id="28189.CCYN74_10189"/>
<dbReference type="Pfam" id="PF25593">
    <property type="entry name" value="GldD_lipo"/>
    <property type="match status" value="1"/>
</dbReference>
<sequence length="188" mass="21535">MKNILFILLIFIGLFLSSCGGETFPKPKAALRLEYPEAQYKMYSGNSDCSFTFDVNSLSNIKPKGKSCDLDIEYPKMKATIYLSYKKVNNNIRNLLRDAQKFTYDHTIKADNIASNVFVNDTTRVYGMFYQVYGNAASQAQFYVTDSVSNFISGSVYFKVIPNYDSIQPASSYLEKDVRRIMESLRWN</sequence>
<reference evidence="2" key="1">
    <citation type="submission" date="2015-01" db="EMBL/GenBank/DDBJ databases">
        <authorList>
            <person name="MANFREDI Pablo"/>
        </authorList>
    </citation>
    <scope>NUCLEOTIDE SEQUENCE [LARGE SCALE GENOMIC DNA]</scope>
    <source>
        <strain evidence="2">Ccyn2B</strain>
    </source>
</reference>
<dbReference type="NCBIfam" id="TIGR03512">
    <property type="entry name" value="GldD_lipo"/>
    <property type="match status" value="1"/>
</dbReference>
<dbReference type="EMBL" id="CDOD01000003">
    <property type="protein sequence ID" value="CEN32592.1"/>
    <property type="molecule type" value="Genomic_DNA"/>
</dbReference>
<dbReference type="eggNOG" id="ENOG502ZRB2">
    <property type="taxonomic scope" value="Bacteria"/>
</dbReference>
<evidence type="ECO:0000313" key="2">
    <source>
        <dbReference type="Proteomes" id="UP000038055"/>
    </source>
</evidence>
<gene>
    <name evidence="1" type="ORF">CCYN2B_110111</name>
</gene>
<protein>
    <submittedName>
        <fullName evidence="1">Protein involved in gliding motility GldD</fullName>
    </submittedName>
</protein>
<dbReference type="RefSeq" id="WP_041990039.1">
    <property type="nucleotide sequence ID" value="NZ_BOQG01000006.1"/>
</dbReference>
<dbReference type="InterPro" id="IPR019850">
    <property type="entry name" value="GldD-like"/>
</dbReference>
<dbReference type="AlphaFoldDB" id="A0A0B7H3S0"/>
<dbReference type="Proteomes" id="UP000038055">
    <property type="component" value="Unassembled WGS sequence"/>
</dbReference>
<keyword evidence="2" id="KW-1185">Reference proteome</keyword>
<accession>A0A0B7H3S0</accession>
<evidence type="ECO:0000313" key="1">
    <source>
        <dbReference type="EMBL" id="CEN32592.1"/>
    </source>
</evidence>